<evidence type="ECO:0000256" key="3">
    <source>
        <dbReference type="ARBA" id="ARBA00022832"/>
    </source>
</evidence>
<evidence type="ECO:0000256" key="1">
    <source>
        <dbReference type="ARBA" id="ARBA00011245"/>
    </source>
</evidence>
<evidence type="ECO:0000256" key="11">
    <source>
        <dbReference type="HAMAP-Rule" id="MF_01838"/>
    </source>
</evidence>
<keyword evidence="4 11" id="KW-0560">Oxidoreductase</keyword>
<evidence type="ECO:0000256" key="7">
    <source>
        <dbReference type="ARBA" id="ARBA00023160"/>
    </source>
</evidence>
<sequence>MIVTPKIKGFICITAHPTGCAANVQEQIDYIKSQPSVADGPKNVLIVGASQGYGLSSRISAAFGSGANTLGVFFERPSERGRCASAGWYNSVAFEKQAKVEGLYAKSINGDAFSDEIKAQAIERIKEDMGGKIDLLVYSIGAPRRTDPKTGEVYKSAIKPIGKPFSNKYLDTDKKTIQVATLEPGTPEEIQGTVKVMGGEDWELWIDALSEAGVLADGFKCVAYDYIGPQFTWPIYKDGALGQAKLDVRRAKKSINEKLANIGGQAFVSVNKALVTQSSSAIPGVNLYITALYKVMKEKGTHEGCIEQMYRLFADRLFNGGEVPTDELDLIRLDDWEMKPEIQDEIAEIWPKIETDTIDQYTDFDGYQSEFLKLFGFGVNGVDYDADVEVAVEFE</sequence>
<keyword evidence="5 11" id="KW-0520">NAD</keyword>
<comment type="subunit">
    <text evidence="1 11">Monomer.</text>
</comment>
<name>A0A7X1B581_9BACT</name>
<dbReference type="HAMAP" id="MF_01838">
    <property type="entry name" value="FabV_reductase"/>
    <property type="match status" value="1"/>
</dbReference>
<feature type="binding site" evidence="11">
    <location>
        <position position="245"/>
    </location>
    <ligand>
        <name>NAD(+)</name>
        <dbReference type="ChEBI" id="CHEBI:57540"/>
    </ligand>
</feature>
<feature type="domain" description="Trans-2-enoyl-CoA reductase-like NAD(P)H binding" evidence="14">
    <location>
        <begin position="2"/>
        <end position="79"/>
    </location>
</feature>
<dbReference type="NCBIfam" id="NF010177">
    <property type="entry name" value="PRK13656.1"/>
    <property type="match status" value="1"/>
</dbReference>
<evidence type="ECO:0000256" key="4">
    <source>
        <dbReference type="ARBA" id="ARBA00023002"/>
    </source>
</evidence>
<evidence type="ECO:0000256" key="8">
    <source>
        <dbReference type="ARBA" id="ARBA00048302"/>
    </source>
</evidence>
<organism evidence="15 16">
    <name type="scientific">Pelagicoccus albus</name>
    <dbReference type="NCBI Taxonomy" id="415222"/>
    <lineage>
        <taxon>Bacteria</taxon>
        <taxon>Pseudomonadati</taxon>
        <taxon>Verrucomicrobiota</taxon>
        <taxon>Opitutia</taxon>
        <taxon>Puniceicoccales</taxon>
        <taxon>Pelagicoccaceae</taxon>
        <taxon>Pelagicoccus</taxon>
    </lineage>
</organism>
<feature type="binding site" evidence="11">
    <location>
        <begin position="111"/>
        <end position="112"/>
    </location>
    <ligand>
        <name>NAD(+)</name>
        <dbReference type="ChEBI" id="CHEBI:57540"/>
    </ligand>
</feature>
<reference evidence="15 16" key="1">
    <citation type="submission" date="2020-07" db="EMBL/GenBank/DDBJ databases">
        <authorList>
            <person name="Feng X."/>
        </authorList>
    </citation>
    <scope>NUCLEOTIDE SEQUENCE [LARGE SCALE GENOMIC DNA]</scope>
    <source>
        <strain evidence="15 16">JCM23202</strain>
    </source>
</reference>
<comment type="function">
    <text evidence="11">Involved in the final reduction of the elongation cycle of fatty acid synthesis (FAS II). Catalyzes the reduction of a carbon-carbon double bond in an enoyl moiety that is covalently linked to an acyl carrier protein (ACP).</text>
</comment>
<feature type="domain" description="Trans-2-enoyl-CoA reductase catalytic" evidence="13">
    <location>
        <begin position="82"/>
        <end position="318"/>
    </location>
</feature>
<comment type="similarity">
    <text evidence="10 11">Belongs to the TER reductase family.</text>
</comment>
<dbReference type="GO" id="GO:0006633">
    <property type="term" value="P:fatty acid biosynthetic process"/>
    <property type="evidence" value="ECO:0007669"/>
    <property type="project" value="UniProtKB-UniRule"/>
</dbReference>
<dbReference type="Pfam" id="PF12242">
    <property type="entry name" value="Eno-Rase_NADH_b"/>
    <property type="match status" value="1"/>
</dbReference>
<evidence type="ECO:0000313" key="15">
    <source>
        <dbReference type="EMBL" id="MBC2605845.1"/>
    </source>
</evidence>
<dbReference type="FunFam" id="3.40.50.720:FF:000221">
    <property type="entry name" value="Enoyl-[acyl-carrier-protein] reductase [NADH]"/>
    <property type="match status" value="1"/>
</dbReference>
<feature type="binding site" evidence="11">
    <location>
        <begin position="74"/>
        <end position="75"/>
    </location>
    <ligand>
        <name>NAD(+)</name>
        <dbReference type="ChEBI" id="CHEBI:57540"/>
    </ligand>
</feature>
<dbReference type="PANTHER" id="PTHR37480:SF1">
    <property type="entry name" value="ENOYL-[ACYL-CARRIER-PROTEIN] REDUCTASE [NADH]"/>
    <property type="match status" value="1"/>
</dbReference>
<dbReference type="EMBL" id="JACHVC010000007">
    <property type="protein sequence ID" value="MBC2605845.1"/>
    <property type="molecule type" value="Genomic_DNA"/>
</dbReference>
<dbReference type="PANTHER" id="PTHR37480">
    <property type="entry name" value="ENOYL-[ACYL-CARRIER-PROTEIN] REDUCTASE [NADH]"/>
    <property type="match status" value="1"/>
</dbReference>
<dbReference type="GO" id="GO:0004318">
    <property type="term" value="F:enoyl-[acyl-carrier-protein] reductase (NADH) activity"/>
    <property type="evidence" value="ECO:0007669"/>
    <property type="project" value="UniProtKB-UniRule"/>
</dbReference>
<dbReference type="EC" id="1.3.1.9" evidence="11"/>
<dbReference type="NCBIfam" id="NF043048">
    <property type="entry name" value="EnoyACPredFabV"/>
    <property type="match status" value="1"/>
</dbReference>
<dbReference type="InterPro" id="IPR050048">
    <property type="entry name" value="FabV-like_NADH_b"/>
</dbReference>
<evidence type="ECO:0000256" key="5">
    <source>
        <dbReference type="ARBA" id="ARBA00023027"/>
    </source>
</evidence>
<comment type="catalytic activity">
    <reaction evidence="8">
        <text>a 2,3-saturated acyl-CoA + NAD(+) = a (2E)-enoyl-CoA + NADH + H(+)</text>
        <dbReference type="Rhea" id="RHEA:18177"/>
        <dbReference type="ChEBI" id="CHEBI:15378"/>
        <dbReference type="ChEBI" id="CHEBI:57540"/>
        <dbReference type="ChEBI" id="CHEBI:57945"/>
        <dbReference type="ChEBI" id="CHEBI:58856"/>
        <dbReference type="ChEBI" id="CHEBI:65111"/>
        <dbReference type="EC" id="1.3.1.44"/>
    </reaction>
</comment>
<feature type="domain" description="Enoyl reductase FAD binding" evidence="12">
    <location>
        <begin position="325"/>
        <end position="388"/>
    </location>
</feature>
<dbReference type="GO" id="GO:0050343">
    <property type="term" value="F:trans-2-enoyl-CoA reductase (NADH) activity"/>
    <property type="evidence" value="ECO:0007669"/>
    <property type="project" value="UniProtKB-EC"/>
</dbReference>
<accession>A0A7X1B581</accession>
<comment type="pathway">
    <text evidence="11">Lipid metabolism; fatty acid biosynthesis.</text>
</comment>
<evidence type="ECO:0000259" key="13">
    <source>
        <dbReference type="Pfam" id="PF12241"/>
    </source>
</evidence>
<dbReference type="Pfam" id="PF07055">
    <property type="entry name" value="Eno-Rase_FAD_bd"/>
    <property type="match status" value="1"/>
</dbReference>
<dbReference type="RefSeq" id="WP_185659737.1">
    <property type="nucleotide sequence ID" value="NZ_CAWPOO010000007.1"/>
</dbReference>
<feature type="binding site" evidence="11">
    <location>
        <begin position="274"/>
        <end position="276"/>
    </location>
    <ligand>
        <name>NAD(+)</name>
        <dbReference type="ChEBI" id="CHEBI:57540"/>
    </ligand>
</feature>
<keyword evidence="7 11" id="KW-0275">Fatty acid biosynthesis</keyword>
<comment type="caution">
    <text evidence="11">Lacks conserved residue(s) required for the propagation of feature annotation.</text>
</comment>
<dbReference type="AlphaFoldDB" id="A0A7X1B581"/>
<keyword evidence="6 11" id="KW-0443">Lipid metabolism</keyword>
<feature type="binding site" evidence="11">
    <location>
        <position position="226"/>
    </location>
    <ligand>
        <name>substrate</name>
    </ligand>
</feature>
<gene>
    <name evidence="11" type="primary">fabV</name>
    <name evidence="15" type="ORF">H5P27_07295</name>
</gene>
<comment type="caution">
    <text evidence="15">The sequence shown here is derived from an EMBL/GenBank/DDBJ whole genome shotgun (WGS) entry which is preliminary data.</text>
</comment>
<dbReference type="Gene3D" id="3.40.50.720">
    <property type="entry name" value="NAD(P)-binding Rossmann-like Domain"/>
    <property type="match status" value="1"/>
</dbReference>
<dbReference type="GO" id="GO:0051287">
    <property type="term" value="F:NAD binding"/>
    <property type="evidence" value="ECO:0007669"/>
    <property type="project" value="UniProtKB-UniRule"/>
</dbReference>
<feature type="site" description="Plays an important role in discriminating NADH against NADPH" evidence="11">
    <location>
        <position position="75"/>
    </location>
</feature>
<keyword evidence="2 11" id="KW-0444">Lipid biosynthesis</keyword>
<evidence type="ECO:0000259" key="12">
    <source>
        <dbReference type="Pfam" id="PF07055"/>
    </source>
</evidence>
<evidence type="ECO:0000256" key="10">
    <source>
        <dbReference type="ARBA" id="ARBA00060887"/>
    </source>
</evidence>
<dbReference type="InterPro" id="IPR024910">
    <property type="entry name" value="Enoyl-CoA_Rdtase_cat_dom"/>
</dbReference>
<evidence type="ECO:0000256" key="2">
    <source>
        <dbReference type="ARBA" id="ARBA00022516"/>
    </source>
</evidence>
<dbReference type="Proteomes" id="UP000526501">
    <property type="component" value="Unassembled WGS sequence"/>
</dbReference>
<dbReference type="Pfam" id="PF12241">
    <property type="entry name" value="Enoyl_reductase"/>
    <property type="match status" value="1"/>
</dbReference>
<keyword evidence="16" id="KW-1185">Reference proteome</keyword>
<dbReference type="InterPro" id="IPR010758">
    <property type="entry name" value="Trans-2-enoyl-CoA_reductase"/>
</dbReference>
<protein>
    <recommendedName>
        <fullName evidence="11">Enoyl-[acyl-carrier-protein] reductase [NADH]</fullName>
        <shortName evidence="11">ENR</shortName>
        <ecNumber evidence="11">1.3.1.9</ecNumber>
    </recommendedName>
</protein>
<feature type="active site" description="Proton donor" evidence="11">
    <location>
        <position position="236"/>
    </location>
</feature>
<evidence type="ECO:0000259" key="14">
    <source>
        <dbReference type="Pfam" id="PF12242"/>
    </source>
</evidence>
<evidence type="ECO:0000313" key="16">
    <source>
        <dbReference type="Proteomes" id="UP000526501"/>
    </source>
</evidence>
<comment type="catalytic activity">
    <reaction evidence="9 11">
        <text>a 2,3-saturated acyl-[ACP] + NAD(+) = a (2E)-enoyl-[ACP] + NADH + H(+)</text>
        <dbReference type="Rhea" id="RHEA:10240"/>
        <dbReference type="Rhea" id="RHEA-COMP:9925"/>
        <dbReference type="Rhea" id="RHEA-COMP:9926"/>
        <dbReference type="ChEBI" id="CHEBI:15378"/>
        <dbReference type="ChEBI" id="CHEBI:57540"/>
        <dbReference type="ChEBI" id="CHEBI:57945"/>
        <dbReference type="ChEBI" id="CHEBI:78784"/>
        <dbReference type="ChEBI" id="CHEBI:78785"/>
        <dbReference type="EC" id="1.3.1.9"/>
    </reaction>
</comment>
<dbReference type="UniPathway" id="UPA00094"/>
<dbReference type="InterPro" id="IPR024906">
    <property type="entry name" value="Eno_Rdtase_FAD-bd_dom"/>
</dbReference>
<evidence type="ECO:0000256" key="6">
    <source>
        <dbReference type="ARBA" id="ARBA00023098"/>
    </source>
</evidence>
<keyword evidence="3 11" id="KW-0276">Fatty acid metabolism</keyword>
<evidence type="ECO:0000256" key="9">
    <source>
        <dbReference type="ARBA" id="ARBA00048572"/>
    </source>
</evidence>
<proteinExistence type="inferred from homology"/>